<gene>
    <name evidence="1" type="ORF">SAMN02745206_01767</name>
</gene>
<reference evidence="2" key="1">
    <citation type="submission" date="2016-11" db="EMBL/GenBank/DDBJ databases">
        <authorList>
            <person name="Varghese N."/>
            <person name="Submissions S."/>
        </authorList>
    </citation>
    <scope>NUCLEOTIDE SEQUENCE [LARGE SCALE GENOMIC DNA]</scope>
    <source>
        <strain evidence="2">DSM 9756</strain>
    </source>
</reference>
<proteinExistence type="predicted"/>
<evidence type="ECO:0000313" key="1">
    <source>
        <dbReference type="EMBL" id="SHF32922.1"/>
    </source>
</evidence>
<name>A0A1M5ASJ7_9BACT</name>
<dbReference type="RefSeq" id="WP_073038630.1">
    <property type="nucleotide sequence ID" value="NZ_FQVB01000015.1"/>
</dbReference>
<dbReference type="OrthoDB" id="5519459at2"/>
<evidence type="ECO:0000313" key="2">
    <source>
        <dbReference type="Proteomes" id="UP000184076"/>
    </source>
</evidence>
<accession>A0A1M5ASJ7</accession>
<protein>
    <submittedName>
        <fullName evidence="1">Uncharacterized protein</fullName>
    </submittedName>
</protein>
<sequence>MKIKYCKKYEKYVSQQHCEFFNEGKDCEFYSPGYWNSIKELLQDVNRPKWEVTEVIKPYKCSLLDREYLNQMSRRRREQRRRPAPRP</sequence>
<dbReference type="EMBL" id="FQVB01000015">
    <property type="protein sequence ID" value="SHF32922.1"/>
    <property type="molecule type" value="Genomic_DNA"/>
</dbReference>
<organism evidence="1 2">
    <name type="scientific">Desulfacinum infernum DSM 9756</name>
    <dbReference type="NCBI Taxonomy" id="1121391"/>
    <lineage>
        <taxon>Bacteria</taxon>
        <taxon>Pseudomonadati</taxon>
        <taxon>Thermodesulfobacteriota</taxon>
        <taxon>Syntrophobacteria</taxon>
        <taxon>Syntrophobacterales</taxon>
        <taxon>Syntrophobacteraceae</taxon>
        <taxon>Desulfacinum</taxon>
    </lineage>
</organism>
<dbReference type="Proteomes" id="UP000184076">
    <property type="component" value="Unassembled WGS sequence"/>
</dbReference>
<keyword evidence="2" id="KW-1185">Reference proteome</keyword>
<dbReference type="AlphaFoldDB" id="A0A1M5ASJ7"/>